<comment type="caution">
    <text evidence="1">The sequence shown here is derived from an EMBL/GenBank/DDBJ whole genome shotgun (WGS) entry which is preliminary data.</text>
</comment>
<dbReference type="Proteomes" id="UP001189429">
    <property type="component" value="Unassembled WGS sequence"/>
</dbReference>
<evidence type="ECO:0000313" key="2">
    <source>
        <dbReference type="Proteomes" id="UP001189429"/>
    </source>
</evidence>
<dbReference type="SUPFAM" id="SSF56219">
    <property type="entry name" value="DNase I-like"/>
    <property type="match status" value="1"/>
</dbReference>
<keyword evidence="2" id="KW-1185">Reference proteome</keyword>
<reference evidence="1" key="1">
    <citation type="submission" date="2023-10" db="EMBL/GenBank/DDBJ databases">
        <authorList>
            <person name="Chen Y."/>
            <person name="Shah S."/>
            <person name="Dougan E. K."/>
            <person name="Thang M."/>
            <person name="Chan C."/>
        </authorList>
    </citation>
    <scope>NUCLEOTIDE SEQUENCE [LARGE SCALE GENOMIC DNA]</scope>
</reference>
<organism evidence="1 2">
    <name type="scientific">Prorocentrum cordatum</name>
    <dbReference type="NCBI Taxonomy" id="2364126"/>
    <lineage>
        <taxon>Eukaryota</taxon>
        <taxon>Sar</taxon>
        <taxon>Alveolata</taxon>
        <taxon>Dinophyceae</taxon>
        <taxon>Prorocentrales</taxon>
        <taxon>Prorocentraceae</taxon>
        <taxon>Prorocentrum</taxon>
    </lineage>
</organism>
<protein>
    <recommendedName>
        <fullName evidence="3">Endonuclease/exonuclease/phosphatase domain-containing protein</fullName>
    </recommendedName>
</protein>
<proteinExistence type="predicted"/>
<dbReference type="EMBL" id="CAUYUJ010006869">
    <property type="protein sequence ID" value="CAK0818911.1"/>
    <property type="molecule type" value="Genomic_DNA"/>
</dbReference>
<dbReference type="InterPro" id="IPR036691">
    <property type="entry name" value="Endo/exonu/phosph_ase_sf"/>
</dbReference>
<feature type="non-terminal residue" evidence="1">
    <location>
        <position position="1"/>
    </location>
</feature>
<dbReference type="Gene3D" id="3.60.10.10">
    <property type="entry name" value="Endonuclease/exonuclease/phosphatase"/>
    <property type="match status" value="1"/>
</dbReference>
<evidence type="ECO:0000313" key="1">
    <source>
        <dbReference type="EMBL" id="CAK0818911.1"/>
    </source>
</evidence>
<accession>A0ABN9RJA4</accession>
<sequence>GPNVEKLLTSSAPIAPHAGPWAIFGDFNAASQEMRAWIEKWTARVCYPANAAHASTRGAGQRILDYVIASQSFADLRQSPELLSPDGGGHYSVKFVLHSAPLFNRRRALSSPSSMDVEETDVLEMLDNENDANSAQSVVTEAKNVEPRSEVMNLEVQRADLAGAIYPEQAKEYLIEEFYDCDQGALNLLWQEGACPDLQEEVAEGDQRGQAGFFGPRESSQVGQLSRVLEVDVARD</sequence>
<name>A0ABN9RJA4_9DINO</name>
<evidence type="ECO:0008006" key="3">
    <source>
        <dbReference type="Google" id="ProtNLM"/>
    </source>
</evidence>
<gene>
    <name evidence="1" type="ORF">PCOR1329_LOCUS21031</name>
</gene>